<reference evidence="2 3" key="1">
    <citation type="submission" date="2019-06" db="EMBL/GenBank/DDBJ databases">
        <title>Draft genome of Aliikangiella marina GYP-15.</title>
        <authorList>
            <person name="Wang G."/>
        </authorList>
    </citation>
    <scope>NUCLEOTIDE SEQUENCE [LARGE SCALE GENOMIC DNA]</scope>
    <source>
        <strain evidence="2 3">GYP-15</strain>
    </source>
</reference>
<dbReference type="SUPFAM" id="SSF48452">
    <property type="entry name" value="TPR-like"/>
    <property type="match status" value="1"/>
</dbReference>
<evidence type="ECO:0000313" key="2">
    <source>
        <dbReference type="EMBL" id="TQV76460.1"/>
    </source>
</evidence>
<evidence type="ECO:0000256" key="1">
    <source>
        <dbReference type="SAM" id="SignalP"/>
    </source>
</evidence>
<evidence type="ECO:0008006" key="4">
    <source>
        <dbReference type="Google" id="ProtNLM"/>
    </source>
</evidence>
<feature type="signal peptide" evidence="1">
    <location>
        <begin position="1"/>
        <end position="23"/>
    </location>
</feature>
<gene>
    <name evidence="2" type="ORF">FLL45_00400</name>
</gene>
<accession>A0A545TGU7</accession>
<dbReference type="Gene3D" id="1.25.40.10">
    <property type="entry name" value="Tetratricopeptide repeat domain"/>
    <property type="match status" value="1"/>
</dbReference>
<dbReference type="EMBL" id="VIKR01000001">
    <property type="protein sequence ID" value="TQV76460.1"/>
    <property type="molecule type" value="Genomic_DNA"/>
</dbReference>
<keyword evidence="3" id="KW-1185">Reference proteome</keyword>
<proteinExistence type="predicted"/>
<protein>
    <recommendedName>
        <fullName evidence="4">Tetratricopeptide repeat protein</fullName>
    </recommendedName>
</protein>
<evidence type="ECO:0000313" key="3">
    <source>
        <dbReference type="Proteomes" id="UP000317839"/>
    </source>
</evidence>
<keyword evidence="1" id="KW-0732">Signal</keyword>
<comment type="caution">
    <text evidence="2">The sequence shown here is derived from an EMBL/GenBank/DDBJ whole genome shotgun (WGS) entry which is preliminary data.</text>
</comment>
<organism evidence="2 3">
    <name type="scientific">Aliikangiella marina</name>
    <dbReference type="NCBI Taxonomy" id="1712262"/>
    <lineage>
        <taxon>Bacteria</taxon>
        <taxon>Pseudomonadati</taxon>
        <taxon>Pseudomonadota</taxon>
        <taxon>Gammaproteobacteria</taxon>
        <taxon>Oceanospirillales</taxon>
        <taxon>Pleioneaceae</taxon>
        <taxon>Aliikangiella</taxon>
    </lineage>
</organism>
<feature type="chain" id="PRO_5022245807" description="Tetratricopeptide repeat protein" evidence="1">
    <location>
        <begin position="24"/>
        <end position="391"/>
    </location>
</feature>
<sequence length="391" mass="44354">MINQSTLRLFILSLALIAINVSAQPTRSGDLDKQIQSVGEQFARALNQQDIRAMKVILDVDPLAIETYQLVFGDSDQSGKNSFIKGFKDTFFSKSVSAWFLSLQRSGGVAEYQRNIRVDGTTRALIRLNLNAEGVNYMELIFDKNNKRVVDMFVHTTGEKLSDTMISIVALAVPNNENLLSRLLGTKKLDNQVIKAIGQVVEFNRTGQFAKAHETLNNLPKEVQNSRYVTVMKVTLSSSVSEDAYYKELENLANLYGNESTLGFLLVDYYFIKGQFDRLVQTIETVEKRIGVDSILESLKANAYFMAQRHNLAMKHIEKAIAMEASNQEFYWIKAEVLNKQKKFQGLTDLFDDMATRFSLTFDPSVFEGEPEYLEFAKSAAFKTWAKQYRP</sequence>
<dbReference type="Proteomes" id="UP000317839">
    <property type="component" value="Unassembled WGS sequence"/>
</dbReference>
<dbReference type="RefSeq" id="WP_142887821.1">
    <property type="nucleotide sequence ID" value="NZ_VIKR01000001.1"/>
</dbReference>
<dbReference type="InterPro" id="IPR011990">
    <property type="entry name" value="TPR-like_helical_dom_sf"/>
</dbReference>
<dbReference type="AlphaFoldDB" id="A0A545TGU7"/>
<name>A0A545TGU7_9GAMM</name>